<comment type="caution">
    <text evidence="2">The sequence shown here is derived from an EMBL/GenBank/DDBJ whole genome shotgun (WGS) entry which is preliminary data.</text>
</comment>
<dbReference type="OrthoDB" id="9808813at2"/>
<name>A0A1Y1RWF7_9SPIO</name>
<evidence type="ECO:0000313" key="3">
    <source>
        <dbReference type="Proteomes" id="UP000192343"/>
    </source>
</evidence>
<feature type="region of interest" description="Disordered" evidence="1">
    <location>
        <begin position="692"/>
        <end position="716"/>
    </location>
</feature>
<evidence type="ECO:0000313" key="2">
    <source>
        <dbReference type="EMBL" id="ORC34485.1"/>
    </source>
</evidence>
<keyword evidence="3" id="KW-1185">Reference proteome</keyword>
<dbReference type="STRING" id="1963862.B4O97_12650"/>
<accession>A0A1Y1RWF7</accession>
<proteinExistence type="predicted"/>
<dbReference type="EMBL" id="MWQY01000013">
    <property type="protein sequence ID" value="ORC34485.1"/>
    <property type="molecule type" value="Genomic_DNA"/>
</dbReference>
<evidence type="ECO:0000256" key="1">
    <source>
        <dbReference type="SAM" id="MobiDB-lite"/>
    </source>
</evidence>
<protein>
    <submittedName>
        <fullName evidence="2">Uncharacterized protein</fullName>
    </submittedName>
</protein>
<organism evidence="2 3">
    <name type="scientific">Marispirochaeta aestuarii</name>
    <dbReference type="NCBI Taxonomy" id="1963862"/>
    <lineage>
        <taxon>Bacteria</taxon>
        <taxon>Pseudomonadati</taxon>
        <taxon>Spirochaetota</taxon>
        <taxon>Spirochaetia</taxon>
        <taxon>Spirochaetales</taxon>
        <taxon>Spirochaetaceae</taxon>
        <taxon>Marispirochaeta</taxon>
    </lineage>
</organism>
<dbReference type="Proteomes" id="UP000192343">
    <property type="component" value="Unassembled WGS sequence"/>
</dbReference>
<reference evidence="2 3" key="1">
    <citation type="submission" date="2017-03" db="EMBL/GenBank/DDBJ databases">
        <title>Draft Genome sequence of Marispirochaeta sp. strain JC444.</title>
        <authorList>
            <person name="Shivani Y."/>
            <person name="Subhash Y."/>
            <person name="Sasikala C."/>
            <person name="Ramana C."/>
        </authorList>
    </citation>
    <scope>NUCLEOTIDE SEQUENCE [LARGE SCALE GENOMIC DNA]</scope>
    <source>
        <strain evidence="2 3">JC444</strain>
    </source>
</reference>
<feature type="compositionally biased region" description="Gly residues" evidence="1">
    <location>
        <begin position="692"/>
        <end position="703"/>
    </location>
</feature>
<dbReference type="RefSeq" id="WP_083051328.1">
    <property type="nucleotide sequence ID" value="NZ_MWQY01000013.1"/>
</dbReference>
<feature type="region of interest" description="Disordered" evidence="1">
    <location>
        <begin position="1035"/>
        <end position="1059"/>
    </location>
</feature>
<gene>
    <name evidence="2" type="ORF">B4O97_12650</name>
</gene>
<sequence>MLVLLLTFAAARVAVGEDSVPLPEDEAPEALFSTSLGDADVDLFLAGSWNISTSLGGIWGTPSPETPSVPGFSSGFMFNQLPDLTLSLWLMERYFFESTITGDSSFNTYLLGYEGREGELVRRVRLGNTGTAIDSTPLIDPGEHPEGALGASATLETERSRHELLLRYQRTSRVTRTYAGTSETEEVYLNPADFIRGRYFLLNHEDIENAAVYLEDRNGELVDGDGRRYTRASDFEAAVSAEQGFVSLSEAPAGRVLIYYEQGGSAPYTADLTVGGIPFLLLYEDGSPSDLEFLAVYPAPNARPGKTVKVELRPSGELEAVAVFTGEYGAGIITLRQGASEKKPLEGLLPQIYPGAAGYDPLVPYILLYERVIGTASISVPRNAIQGSVRVTINGRNETRFTRLDDGTLDFPFPVFESDTVEVSYELPDDGASGADLLFVSTNTFQPWKNIPELSLRGDIGVRWNMDSQGYSEEYAEAPGSILAAAGADYQAEDWGISVNGGLSVGTHDTRGYLRLGGMNRGTVDFGISGHTLFPAAPSTAFDRADLGEMPYTDYYQYLSTGGSTLREYDWSPPGEQVYAFADGNPIGPSVAKAEDDDIEGIVAVIDYDLDNTEWVGAQISAPGGSLDLSGAAGISFKYRLIGDETAVNMTLRAGSVSEDLDGDRNLDEENGPYDSGFAYTHAPTGYTLSVGGGGAGPRGEFGNGTEESEDADGNGLLNRETDTQVLEHSVSLLPAGPWREVYIPLSGTDRAQLAATRAVQILLDAVAVTSGRLLVGELRFHGSSFVPGNSASETGEVSEYDLDPAEAPAVPLYAAYDLVEDRFNDGDEDQKVLRLEWTGTDGAAVGPVPEVPLDSYETLRFYYRLHSPISADLSLTLKGDEGEYRVELADIEQSSSWSEVSVNMKSGKVSVEGGSISSAVVSGSTNIIARQATFSIANAGGGVVFLDELHISDPVLSSDLGVLSSARYSKDGDILRVKGFPLFGNFSWSGNSRVASSGFASGFTPADGRVYRVYNEAAFSSLYSRARLSLNIREDDSGPQVSGSHTITIPEDGPLQMEDSYTHDPVQEDFSFTKQNSLKLNLTGASAGFTSRAAYNDDTLSQTWKTEAEINPFEGFSFSPLLNLTNTLGDPGVDFHSFYGDGWIQGTRLLIYQEELLPTDRSSGLFLPMETRWGDDYSVRILPSAENSRYGTDPRKELDSMGLELNFSGALFPENFNSLDYSLYYRRDFSGEFSPGDTQKEKGFSTDASSWADTAGDQDYFFSAPPVVEITRDSALGAFRDGTAGFDAADYSPVTGISLERRFSSRLIDLLVPSYLAFEVSRSYERSYDSVTSSLGTDTTARMTAINLFGSLGAYPFFRWYESDQFSSSFQLSTHYDDDLDFSWRYRNEIMLFGPGLTEYALSNNLSFSNEDDRPAWSGSLKATWFQAMAFNFSLPLGGLNMPPADKHLRHRETLDWELSPVEGETWSRTMSIKHATGITFGGQGSIEVYLAFGFRHTPISGSNSDNLTYYALETGVVGEFSF</sequence>